<dbReference type="GeneID" id="5973854"/>
<dbReference type="EMBL" id="CH445333">
    <property type="protein sequence ID" value="EAT86440.1"/>
    <property type="molecule type" value="Genomic_DNA"/>
</dbReference>
<evidence type="ECO:0000313" key="2">
    <source>
        <dbReference type="EMBL" id="EAT86440.1"/>
    </source>
</evidence>
<sequence>MQLPLHVMEFRHRRSNYQLAAYRAEEAHADLIGSDREMHQVTGDRRSIPKADRQL</sequence>
<organism evidence="2 3">
    <name type="scientific">Phaeosphaeria nodorum (strain SN15 / ATCC MYA-4574 / FGSC 10173)</name>
    <name type="common">Glume blotch fungus</name>
    <name type="synonym">Parastagonospora nodorum</name>
    <dbReference type="NCBI Taxonomy" id="321614"/>
    <lineage>
        <taxon>Eukaryota</taxon>
        <taxon>Fungi</taxon>
        <taxon>Dikarya</taxon>
        <taxon>Ascomycota</taxon>
        <taxon>Pezizomycotina</taxon>
        <taxon>Dothideomycetes</taxon>
        <taxon>Pleosporomycetidae</taxon>
        <taxon>Pleosporales</taxon>
        <taxon>Pleosporineae</taxon>
        <taxon>Phaeosphaeriaceae</taxon>
        <taxon>Parastagonospora</taxon>
    </lineage>
</organism>
<dbReference type="HOGENOM" id="CLU_3033148_0_0_1"/>
<evidence type="ECO:0000256" key="1">
    <source>
        <dbReference type="SAM" id="MobiDB-lite"/>
    </source>
</evidence>
<accession>Q0UNQ5</accession>
<protein>
    <submittedName>
        <fullName evidence="2">Uncharacterized protein</fullName>
    </submittedName>
</protein>
<evidence type="ECO:0000313" key="3">
    <source>
        <dbReference type="Proteomes" id="UP000001055"/>
    </source>
</evidence>
<dbReference type="InParanoid" id="Q0UNQ5"/>
<dbReference type="KEGG" id="pno:SNOG_06609"/>
<proteinExistence type="predicted"/>
<dbReference type="RefSeq" id="XP_001796975.1">
    <property type="nucleotide sequence ID" value="XM_001796923.1"/>
</dbReference>
<gene>
    <name evidence="2" type="ORF">SNOG_06609</name>
</gene>
<dbReference type="Proteomes" id="UP000001055">
    <property type="component" value="Unassembled WGS sequence"/>
</dbReference>
<dbReference type="AlphaFoldDB" id="Q0UNQ5"/>
<feature type="region of interest" description="Disordered" evidence="1">
    <location>
        <begin position="34"/>
        <end position="55"/>
    </location>
</feature>
<reference evidence="3" key="1">
    <citation type="journal article" date="2007" name="Plant Cell">
        <title>Dothideomycete-plant interactions illuminated by genome sequencing and EST analysis of the wheat pathogen Stagonospora nodorum.</title>
        <authorList>
            <person name="Hane J.K."/>
            <person name="Lowe R.G."/>
            <person name="Solomon P.S."/>
            <person name="Tan K.C."/>
            <person name="Schoch C.L."/>
            <person name="Spatafora J.W."/>
            <person name="Crous P.W."/>
            <person name="Kodira C."/>
            <person name="Birren B.W."/>
            <person name="Galagan J.E."/>
            <person name="Torriani S.F."/>
            <person name="McDonald B.A."/>
            <person name="Oliver R.P."/>
        </authorList>
    </citation>
    <scope>NUCLEOTIDE SEQUENCE [LARGE SCALE GENOMIC DNA]</scope>
    <source>
        <strain evidence="3">SN15 / ATCC MYA-4574 / FGSC 10173</strain>
    </source>
</reference>
<name>Q0UNQ5_PHANO</name>